<accession>A0A1W1BK82</accession>
<reference evidence="2" key="1">
    <citation type="submission" date="2016-10" db="EMBL/GenBank/DDBJ databases">
        <authorList>
            <person name="de Groot N.N."/>
        </authorList>
    </citation>
    <scope>NUCLEOTIDE SEQUENCE</scope>
</reference>
<sequence>MNSTSIDFKFFIESDSTPFILFDSSGKILYLNSSSEILLGYVTRQELYDITLSYAPKDFGSKVTRLDLQYDSFSFYAIGVAYQNEEQIALRLYHKPKLNINKHIELDKLPMTDINILLEANITLFKLKNSNQIQLLIDQDLPECRIDQNKFSKLLRKVLDSFRSSDSIDISLKLLIGEYVIIRNKKEHLLELVVKANGRYTDSDLEIRSISEQINISANLREHLIKLQIPFVQ</sequence>
<dbReference type="PROSITE" id="PS50112">
    <property type="entry name" value="PAS"/>
    <property type="match status" value="1"/>
</dbReference>
<organism evidence="2">
    <name type="scientific">hydrothermal vent metagenome</name>
    <dbReference type="NCBI Taxonomy" id="652676"/>
    <lineage>
        <taxon>unclassified sequences</taxon>
        <taxon>metagenomes</taxon>
        <taxon>ecological metagenomes</taxon>
    </lineage>
</organism>
<feature type="domain" description="PAS" evidence="1">
    <location>
        <begin position="4"/>
        <end position="41"/>
    </location>
</feature>
<name>A0A1W1BK82_9ZZZZ</name>
<dbReference type="EMBL" id="FPHC01000031">
    <property type="protein sequence ID" value="SFV53909.1"/>
    <property type="molecule type" value="Genomic_DNA"/>
</dbReference>
<proteinExistence type="predicted"/>
<dbReference type="AlphaFoldDB" id="A0A1W1BK82"/>
<evidence type="ECO:0000259" key="1">
    <source>
        <dbReference type="PROSITE" id="PS50112"/>
    </source>
</evidence>
<evidence type="ECO:0000313" key="2">
    <source>
        <dbReference type="EMBL" id="SFV53909.1"/>
    </source>
</evidence>
<dbReference type="InterPro" id="IPR000014">
    <property type="entry name" value="PAS"/>
</dbReference>
<protein>
    <recommendedName>
        <fullName evidence="1">PAS domain-containing protein</fullName>
    </recommendedName>
</protein>
<gene>
    <name evidence="2" type="ORF">MNB_SV-6-81</name>
</gene>